<dbReference type="GO" id="GO:0005737">
    <property type="term" value="C:cytoplasm"/>
    <property type="evidence" value="ECO:0007669"/>
    <property type="project" value="UniProtKB-SubCell"/>
</dbReference>
<comment type="subunit">
    <text evidence="10">Homotetramer.</text>
</comment>
<evidence type="ECO:0000256" key="1">
    <source>
        <dbReference type="ARBA" id="ARBA00000348"/>
    </source>
</evidence>
<sequence length="200" mass="20912">MELPASIERIQRHFQGCISTIQETLNALSAPLAAAVDRMTHCLANNGKILVCGNGGSAADAQHFAAELIGRFERERPSLAAIALCADTAALTAIGNDYGFTQAFARQIRGLGQPGDVLMALSTSGNSENVLAAVDQAHESGMSVIALTGKGGGCARDALLDTDLHLCVPSASTMRIQEAHALIIHCLCDGIDFMLLGETH</sequence>
<organism evidence="12 13">
    <name type="scientific">Candidatus Glomeribacter gigasporarum BEG34</name>
    <dbReference type="NCBI Taxonomy" id="1070319"/>
    <lineage>
        <taxon>Bacteria</taxon>
        <taxon>Pseudomonadati</taxon>
        <taxon>Pseudomonadota</taxon>
        <taxon>Betaproteobacteria</taxon>
        <taxon>Burkholderiales</taxon>
        <taxon>Burkholderiaceae</taxon>
        <taxon>Candidatus Glomeribacter</taxon>
    </lineage>
</organism>
<evidence type="ECO:0000259" key="11">
    <source>
        <dbReference type="PROSITE" id="PS51464"/>
    </source>
</evidence>
<evidence type="ECO:0000313" key="13">
    <source>
        <dbReference type="Proteomes" id="UP000054051"/>
    </source>
</evidence>
<evidence type="ECO:0000256" key="10">
    <source>
        <dbReference type="HAMAP-Rule" id="MF_00067"/>
    </source>
</evidence>
<name>G2J7I6_9BURK</name>
<evidence type="ECO:0000256" key="3">
    <source>
        <dbReference type="ARBA" id="ARBA00004496"/>
    </source>
</evidence>
<keyword evidence="13" id="KW-1185">Reference proteome</keyword>
<evidence type="ECO:0000256" key="5">
    <source>
        <dbReference type="ARBA" id="ARBA00022490"/>
    </source>
</evidence>
<dbReference type="RefSeq" id="WP_006682017.1">
    <property type="nucleotide sequence ID" value="NZ_CAFB01000034.1"/>
</dbReference>
<dbReference type="NCBIfam" id="NF010546">
    <property type="entry name" value="PRK13936.1"/>
    <property type="match status" value="1"/>
</dbReference>
<dbReference type="UniPathway" id="UPA00041">
    <property type="reaction ID" value="UER00436"/>
</dbReference>
<dbReference type="PANTHER" id="PTHR30390:SF6">
    <property type="entry name" value="DNAA INITIATOR-ASSOCIATING PROTEIN DIAA"/>
    <property type="match status" value="1"/>
</dbReference>
<evidence type="ECO:0000313" key="12">
    <source>
        <dbReference type="EMBL" id="CCD28731.1"/>
    </source>
</evidence>
<dbReference type="InterPro" id="IPR004515">
    <property type="entry name" value="Phosphoheptose_Isoase"/>
</dbReference>
<feature type="binding site" evidence="10">
    <location>
        <begin position="96"/>
        <end position="97"/>
    </location>
    <ligand>
        <name>substrate</name>
    </ligand>
</feature>
<dbReference type="STRING" id="1070319.CAGGBEG34_180035"/>
<evidence type="ECO:0000256" key="4">
    <source>
        <dbReference type="ARBA" id="ARBA00009894"/>
    </source>
</evidence>
<accession>G2J7I6</accession>
<dbReference type="PANTHER" id="PTHR30390">
    <property type="entry name" value="SEDOHEPTULOSE 7-PHOSPHATE ISOMERASE / DNAA INITIATOR-ASSOCIATING FACTOR FOR REPLICATION INITIATION"/>
    <property type="match status" value="1"/>
</dbReference>
<dbReference type="HAMAP" id="MF_00067">
    <property type="entry name" value="GmhA"/>
    <property type="match status" value="1"/>
</dbReference>
<dbReference type="InterPro" id="IPR001347">
    <property type="entry name" value="SIS_dom"/>
</dbReference>
<feature type="binding site" evidence="10">
    <location>
        <position position="177"/>
    </location>
    <ligand>
        <name>Zn(2+)</name>
        <dbReference type="ChEBI" id="CHEBI:29105"/>
    </ligand>
</feature>
<dbReference type="GO" id="GO:0008270">
    <property type="term" value="F:zinc ion binding"/>
    <property type="evidence" value="ECO:0007669"/>
    <property type="project" value="UniProtKB-UniRule"/>
</dbReference>
<dbReference type="EC" id="5.3.1.28" evidence="10"/>
<feature type="binding site" evidence="10">
    <location>
        <position position="67"/>
    </location>
    <ligand>
        <name>Zn(2+)</name>
        <dbReference type="ChEBI" id="CHEBI:29105"/>
    </ligand>
</feature>
<feature type="binding site" evidence="10">
    <location>
        <position position="63"/>
    </location>
    <ligand>
        <name>Zn(2+)</name>
        <dbReference type="ChEBI" id="CHEBI:29105"/>
    </ligand>
</feature>
<dbReference type="eggNOG" id="COG0279">
    <property type="taxonomic scope" value="Bacteria"/>
</dbReference>
<dbReference type="AlphaFoldDB" id="G2J7I6"/>
<feature type="binding site" evidence="10">
    <location>
        <position position="67"/>
    </location>
    <ligand>
        <name>substrate</name>
    </ligand>
</feature>
<comment type="cofactor">
    <cofactor evidence="10">
        <name>Zn(2+)</name>
        <dbReference type="ChEBI" id="CHEBI:29105"/>
    </cofactor>
    <text evidence="10">Binds 1 zinc ion per subunit.</text>
</comment>
<comment type="catalytic activity">
    <reaction evidence="1 10">
        <text>2 D-sedoheptulose 7-phosphate = D-glycero-alpha-D-manno-heptose 7-phosphate + D-glycero-beta-D-manno-heptose 7-phosphate</text>
        <dbReference type="Rhea" id="RHEA:27489"/>
        <dbReference type="ChEBI" id="CHEBI:57483"/>
        <dbReference type="ChEBI" id="CHEBI:60203"/>
        <dbReference type="ChEBI" id="CHEBI:60204"/>
        <dbReference type="EC" id="5.3.1.28"/>
    </reaction>
</comment>
<gene>
    <name evidence="10 12" type="primary">gmhA</name>
    <name evidence="12" type="ORF">CAGGBEG34_180035</name>
</gene>
<comment type="function">
    <text evidence="2 10">Catalyzes the isomerization of sedoheptulose 7-phosphate in D-glycero-D-manno-heptose 7-phosphate.</text>
</comment>
<dbReference type="InterPro" id="IPR035461">
    <property type="entry name" value="GmhA/DiaA"/>
</dbReference>
<keyword evidence="8 10" id="KW-0413">Isomerase</keyword>
<evidence type="ECO:0000256" key="9">
    <source>
        <dbReference type="ARBA" id="ARBA00023277"/>
    </source>
</evidence>
<feature type="domain" description="SIS" evidence="11">
    <location>
        <begin position="39"/>
        <end position="200"/>
    </location>
</feature>
<dbReference type="SUPFAM" id="SSF53697">
    <property type="entry name" value="SIS domain"/>
    <property type="match status" value="1"/>
</dbReference>
<dbReference type="OrthoDB" id="9810929at2"/>
<evidence type="ECO:0000256" key="6">
    <source>
        <dbReference type="ARBA" id="ARBA00022723"/>
    </source>
</evidence>
<dbReference type="Pfam" id="PF13580">
    <property type="entry name" value="SIS_2"/>
    <property type="match status" value="1"/>
</dbReference>
<dbReference type="Proteomes" id="UP000054051">
    <property type="component" value="Unassembled WGS sequence"/>
</dbReference>
<dbReference type="InterPro" id="IPR050099">
    <property type="entry name" value="SIS_GmhA/DiaA_subfam"/>
</dbReference>
<keyword evidence="5 10" id="KW-0963">Cytoplasm</keyword>
<dbReference type="Gene3D" id="3.40.50.10490">
    <property type="entry name" value="Glucose-6-phosphate isomerase like protein, domain 1"/>
    <property type="match status" value="1"/>
</dbReference>
<comment type="miscellaneous">
    <text evidence="10">The reaction produces a racemic mixture of D-glycero-alpha-D-manno-heptose 7-phosphate and D-glycero-beta-D-manno-heptose 7-phosphate.</text>
</comment>
<evidence type="ECO:0000256" key="7">
    <source>
        <dbReference type="ARBA" id="ARBA00022833"/>
    </source>
</evidence>
<feature type="binding site" evidence="10">
    <location>
        <begin position="54"/>
        <end position="56"/>
    </location>
    <ligand>
        <name>substrate</name>
    </ligand>
</feature>
<reference evidence="12 13" key="1">
    <citation type="submission" date="2011-08" db="EMBL/GenBank/DDBJ databases">
        <title>The genome of the obligate endobacterium of an arbuscular mycorrhizal fungus reveals an interphylum network of nutritional interactions.</title>
        <authorList>
            <person name="Ghignone S."/>
            <person name="Salvioli A."/>
            <person name="Anca I."/>
            <person name="Lumini E."/>
            <person name="Ortu G."/>
            <person name="Petiti L."/>
            <person name="Cruveiller S."/>
            <person name="Bianciotto V."/>
            <person name="Piffanelli P."/>
            <person name="Lanfranco L."/>
            <person name="Bonfante P."/>
        </authorList>
    </citation>
    <scope>NUCLEOTIDE SEQUENCE [LARGE SCALE GENOMIC DNA]</scope>
    <source>
        <strain evidence="12 13">BEG34</strain>
    </source>
</reference>
<feature type="binding site" evidence="10">
    <location>
        <position position="127"/>
    </location>
    <ligand>
        <name>substrate</name>
    </ligand>
</feature>
<keyword evidence="7 10" id="KW-0862">Zinc</keyword>
<dbReference type="PROSITE" id="PS51464">
    <property type="entry name" value="SIS"/>
    <property type="match status" value="1"/>
</dbReference>
<comment type="similarity">
    <text evidence="4 10">Belongs to the SIS family. GmhA subfamily.</text>
</comment>
<dbReference type="InterPro" id="IPR046348">
    <property type="entry name" value="SIS_dom_sf"/>
</dbReference>
<evidence type="ECO:0000256" key="8">
    <source>
        <dbReference type="ARBA" id="ARBA00023235"/>
    </source>
</evidence>
<dbReference type="EMBL" id="CAFB01000034">
    <property type="protein sequence ID" value="CCD28731.1"/>
    <property type="molecule type" value="Genomic_DNA"/>
</dbReference>
<keyword evidence="9 10" id="KW-0119">Carbohydrate metabolism</keyword>
<comment type="subcellular location">
    <subcellularLocation>
        <location evidence="3 10">Cytoplasm</location>
    </subcellularLocation>
</comment>
<proteinExistence type="inferred from homology"/>
<protein>
    <recommendedName>
        <fullName evidence="10">Phosphoheptose isomerase</fullName>
        <ecNumber evidence="10">5.3.1.28</ecNumber>
    </recommendedName>
    <alternativeName>
        <fullName evidence="10">Sedoheptulose 7-phosphate isomerase</fullName>
    </alternativeName>
</protein>
<feature type="binding site" evidence="10">
    <location>
        <position position="185"/>
    </location>
    <ligand>
        <name>Zn(2+)</name>
        <dbReference type="ChEBI" id="CHEBI:29105"/>
    </ligand>
</feature>
<comment type="caution">
    <text evidence="12">The sequence shown here is derived from an EMBL/GenBank/DDBJ whole genome shotgun (WGS) entry which is preliminary data.</text>
</comment>
<evidence type="ECO:0000256" key="2">
    <source>
        <dbReference type="ARBA" id="ARBA00003172"/>
    </source>
</evidence>
<comment type="pathway">
    <text evidence="10">Carbohydrate biosynthesis; D-glycero-D-manno-heptose 7-phosphate biosynthesis; D-glycero-alpha-D-manno-heptose 7-phosphate and D-glycero-beta-D-manno-heptose 7-phosphate from sedoheptulose 7-phosphate: step 1/1.</text>
</comment>
<dbReference type="GO" id="GO:0008968">
    <property type="term" value="F:D-sedoheptulose 7-phosphate isomerase activity"/>
    <property type="evidence" value="ECO:0007669"/>
    <property type="project" value="UniProtKB-UniRule"/>
</dbReference>
<feature type="binding site" evidence="10">
    <location>
        <begin position="122"/>
        <end position="124"/>
    </location>
    <ligand>
        <name>substrate</name>
    </ligand>
</feature>
<dbReference type="CDD" id="cd05006">
    <property type="entry name" value="SIS_GmhA"/>
    <property type="match status" value="1"/>
</dbReference>
<dbReference type="GO" id="GO:2001061">
    <property type="term" value="P:D-glycero-D-manno-heptose 7-phosphate biosynthetic process"/>
    <property type="evidence" value="ECO:0007669"/>
    <property type="project" value="UniProtKB-UniPathway"/>
</dbReference>
<dbReference type="GO" id="GO:0097367">
    <property type="term" value="F:carbohydrate derivative binding"/>
    <property type="evidence" value="ECO:0007669"/>
    <property type="project" value="InterPro"/>
</dbReference>
<keyword evidence="6 10" id="KW-0479">Metal-binding</keyword>
<dbReference type="GO" id="GO:0005975">
    <property type="term" value="P:carbohydrate metabolic process"/>
    <property type="evidence" value="ECO:0007669"/>
    <property type="project" value="UniProtKB-UniRule"/>
</dbReference>
<feature type="binding site" evidence="10">
    <location>
        <position position="177"/>
    </location>
    <ligand>
        <name>substrate</name>
    </ligand>
</feature>